<reference evidence="10" key="1">
    <citation type="journal article" date="2019" name="Int. J. Syst. Evol. Microbiol.">
        <title>The Global Catalogue of Microorganisms (GCM) 10K type strain sequencing project: providing services to taxonomists for standard genome sequencing and annotation.</title>
        <authorList>
            <consortium name="The Broad Institute Genomics Platform"/>
            <consortium name="The Broad Institute Genome Sequencing Center for Infectious Disease"/>
            <person name="Wu L."/>
            <person name="Ma J."/>
        </authorList>
    </citation>
    <scope>NUCLEOTIDE SEQUENCE [LARGE SCALE GENOMIC DNA]</scope>
    <source>
        <strain evidence="10">CGMCC 1.6375</strain>
    </source>
</reference>
<dbReference type="InterPro" id="IPR051125">
    <property type="entry name" value="ABC-4/HrtB_transporter"/>
</dbReference>
<protein>
    <submittedName>
        <fullName evidence="9">ABC transporter permease</fullName>
    </submittedName>
</protein>
<evidence type="ECO:0000259" key="7">
    <source>
        <dbReference type="Pfam" id="PF02687"/>
    </source>
</evidence>
<evidence type="ECO:0000259" key="8">
    <source>
        <dbReference type="Pfam" id="PF12704"/>
    </source>
</evidence>
<feature type="domain" description="MacB-like periplasmic core" evidence="8">
    <location>
        <begin position="31"/>
        <end position="233"/>
    </location>
</feature>
<organism evidence="9 10">
    <name type="scientific">Dyadobacter beijingensis</name>
    <dbReference type="NCBI Taxonomy" id="365489"/>
    <lineage>
        <taxon>Bacteria</taxon>
        <taxon>Pseudomonadati</taxon>
        <taxon>Bacteroidota</taxon>
        <taxon>Cytophagia</taxon>
        <taxon>Cytophagales</taxon>
        <taxon>Spirosomataceae</taxon>
        <taxon>Dyadobacter</taxon>
    </lineage>
</organism>
<evidence type="ECO:0000256" key="5">
    <source>
        <dbReference type="ARBA" id="ARBA00023136"/>
    </source>
</evidence>
<evidence type="ECO:0000313" key="9">
    <source>
        <dbReference type="EMBL" id="GGN04917.1"/>
    </source>
</evidence>
<evidence type="ECO:0000256" key="6">
    <source>
        <dbReference type="SAM" id="Phobius"/>
    </source>
</evidence>
<dbReference type="InterPro" id="IPR025857">
    <property type="entry name" value="MacB_PCD"/>
</dbReference>
<evidence type="ECO:0000256" key="4">
    <source>
        <dbReference type="ARBA" id="ARBA00022989"/>
    </source>
</evidence>
<keyword evidence="2" id="KW-1003">Cell membrane</keyword>
<keyword evidence="4 6" id="KW-1133">Transmembrane helix</keyword>
<keyword evidence="3 6" id="KW-0812">Transmembrane</keyword>
<dbReference type="EMBL" id="BMLI01000002">
    <property type="protein sequence ID" value="GGN04917.1"/>
    <property type="molecule type" value="Genomic_DNA"/>
</dbReference>
<dbReference type="Pfam" id="PF12704">
    <property type="entry name" value="MacB_PCD"/>
    <property type="match status" value="1"/>
</dbReference>
<feature type="domain" description="ABC3 transporter permease C-terminal" evidence="7">
    <location>
        <begin position="276"/>
        <end position="386"/>
    </location>
</feature>
<dbReference type="PANTHER" id="PTHR43738:SF2">
    <property type="entry name" value="ABC TRANSPORTER PERMEASE"/>
    <property type="match status" value="1"/>
</dbReference>
<name>A0ABQ2ID30_9BACT</name>
<evidence type="ECO:0000313" key="10">
    <source>
        <dbReference type="Proteomes" id="UP000632339"/>
    </source>
</evidence>
<sequence length="399" mass="42958">MLFSKNTDSNFPVNAFQISWKNLRANPLSLALNLILIAFGTGMLAMLLLGVSQVGDRLRDNARGVDLVVGAKGSPLQLILSSIYFIDFPTGNISEQDARMLAANPMVKKAVPLALGDNYAGFRIVGTDTGYVSLHGLELAAGRFWSEDFEIVIGAEVARVQHLKPGDRVYGSHGLASQQDVHEDHPYIVSGVLKKKGSVADNLVLTSLLSIWEMHGAEEAREITAMLVQYRSRLAMVALPAMVNRSTGMQAASPAKESARLFALIGVGVDTVRWLAIALMLLAGVSVFVSLYNSLRERVYDLAVMRVMGASRRAIWGMIIVEGMLLTTTGSLAGILLGHAAIHGIGYWQGSPQARLDGLVFLPQESWLLVAGMGIGLAAAILPAVQAYRTDISQTMSKI</sequence>
<comment type="subcellular location">
    <subcellularLocation>
        <location evidence="1">Cell membrane</location>
        <topology evidence="1">Multi-pass membrane protein</topology>
    </subcellularLocation>
</comment>
<evidence type="ECO:0000256" key="3">
    <source>
        <dbReference type="ARBA" id="ARBA00022692"/>
    </source>
</evidence>
<evidence type="ECO:0000256" key="2">
    <source>
        <dbReference type="ARBA" id="ARBA00022475"/>
    </source>
</evidence>
<proteinExistence type="predicted"/>
<feature type="transmembrane region" description="Helical" evidence="6">
    <location>
        <begin position="314"/>
        <end position="347"/>
    </location>
</feature>
<dbReference type="InterPro" id="IPR003838">
    <property type="entry name" value="ABC3_permease_C"/>
</dbReference>
<dbReference type="Pfam" id="PF02687">
    <property type="entry name" value="FtsX"/>
    <property type="match status" value="1"/>
</dbReference>
<comment type="caution">
    <text evidence="9">The sequence shown here is derived from an EMBL/GenBank/DDBJ whole genome shotgun (WGS) entry which is preliminary data.</text>
</comment>
<dbReference type="Proteomes" id="UP000632339">
    <property type="component" value="Unassembled WGS sequence"/>
</dbReference>
<feature type="transmembrane region" description="Helical" evidence="6">
    <location>
        <begin position="367"/>
        <end position="388"/>
    </location>
</feature>
<accession>A0ABQ2ID30</accession>
<feature type="transmembrane region" description="Helical" evidence="6">
    <location>
        <begin position="272"/>
        <end position="293"/>
    </location>
</feature>
<dbReference type="PANTHER" id="PTHR43738">
    <property type="entry name" value="ABC TRANSPORTER, MEMBRANE PROTEIN"/>
    <property type="match status" value="1"/>
</dbReference>
<keyword evidence="10" id="KW-1185">Reference proteome</keyword>
<feature type="transmembrane region" description="Helical" evidence="6">
    <location>
        <begin position="30"/>
        <end position="51"/>
    </location>
</feature>
<keyword evidence="5 6" id="KW-0472">Membrane</keyword>
<evidence type="ECO:0000256" key="1">
    <source>
        <dbReference type="ARBA" id="ARBA00004651"/>
    </source>
</evidence>
<gene>
    <name evidence="9" type="ORF">GCM10010967_44930</name>
</gene>